<proteinExistence type="predicted"/>
<dbReference type="AlphaFoldDB" id="A0A6G0TQN9"/>
<dbReference type="Proteomes" id="UP000475862">
    <property type="component" value="Unassembled WGS sequence"/>
</dbReference>
<dbReference type="EMBL" id="VYZN01000018">
    <property type="protein sequence ID" value="KAE9537277.1"/>
    <property type="molecule type" value="Genomic_DNA"/>
</dbReference>
<accession>A0A6G0TQN9</accession>
<name>A0A6G0TQN9_APHGL</name>
<dbReference type="InterPro" id="IPR009061">
    <property type="entry name" value="DNA-bd_dom_put_sf"/>
</dbReference>
<evidence type="ECO:0000313" key="2">
    <source>
        <dbReference type="Proteomes" id="UP000475862"/>
    </source>
</evidence>
<comment type="caution">
    <text evidence="1">The sequence shown here is derived from an EMBL/GenBank/DDBJ whole genome shotgun (WGS) entry which is preliminary data.</text>
</comment>
<dbReference type="SUPFAM" id="SSF46955">
    <property type="entry name" value="Putative DNA-binding domain"/>
    <property type="match status" value="1"/>
</dbReference>
<organism evidence="1 2">
    <name type="scientific">Aphis glycines</name>
    <name type="common">Soybean aphid</name>
    <dbReference type="NCBI Taxonomy" id="307491"/>
    <lineage>
        <taxon>Eukaryota</taxon>
        <taxon>Metazoa</taxon>
        <taxon>Ecdysozoa</taxon>
        <taxon>Arthropoda</taxon>
        <taxon>Hexapoda</taxon>
        <taxon>Insecta</taxon>
        <taxon>Pterygota</taxon>
        <taxon>Neoptera</taxon>
        <taxon>Paraneoptera</taxon>
        <taxon>Hemiptera</taxon>
        <taxon>Sternorrhyncha</taxon>
        <taxon>Aphidomorpha</taxon>
        <taxon>Aphidoidea</taxon>
        <taxon>Aphididae</taxon>
        <taxon>Aphidini</taxon>
        <taxon>Aphis</taxon>
        <taxon>Aphis</taxon>
    </lineage>
</organism>
<evidence type="ECO:0000313" key="1">
    <source>
        <dbReference type="EMBL" id="KAE9537277.1"/>
    </source>
</evidence>
<reference evidence="1 2" key="1">
    <citation type="submission" date="2019-08" db="EMBL/GenBank/DDBJ databases">
        <title>The genome of the soybean aphid Biotype 1, its phylome, world population structure and adaptation to the North American continent.</title>
        <authorList>
            <person name="Giordano R."/>
            <person name="Donthu R.K."/>
            <person name="Hernandez A.G."/>
            <person name="Wright C.L."/>
            <person name="Zimin A.V."/>
        </authorList>
    </citation>
    <scope>NUCLEOTIDE SEQUENCE [LARGE SCALE GENOMIC DNA]</scope>
    <source>
        <tissue evidence="1">Whole aphids</tissue>
    </source>
</reference>
<keyword evidence="2" id="KW-1185">Reference proteome</keyword>
<gene>
    <name evidence="1" type="ORF">AGLY_006300</name>
</gene>
<dbReference type="OrthoDB" id="68328at2759"/>
<sequence>MCTNSLLFSRWIFFRIRYIEHSYFAHAITQVVGIVTVCSFVVVNASQIICTCEDETICRLSGDQSQHNILAWFPFKRRLANIIIFISNYIHVTSLSFFLSSSSLCLRQSASRLNNSTVSVRVFTSNAMSKFQIFLNAISASGGATEYDLQPIVSNKDKSHQITVAGQSYVDTEAGFLLNEDDLSDKNKPIILTSTPNPILSKAEQPVEKRALEVWGSEEEVERQIELRQEKQKASKIKNVNKKGWSGVVWSTLQKTVPKPANRRGMIPAKSPFTPSSWFISNTDCNTKLNKLEGTIALHQKYFCVDMEPLVHGQSVI</sequence>
<protein>
    <submittedName>
        <fullName evidence="1">Uncharacterized protein</fullName>
    </submittedName>
</protein>